<dbReference type="GO" id="GO:0012505">
    <property type="term" value="C:endomembrane system"/>
    <property type="evidence" value="ECO:0007669"/>
    <property type="project" value="UniProtKB-SubCell"/>
</dbReference>
<dbReference type="GO" id="GO:0016020">
    <property type="term" value="C:membrane"/>
    <property type="evidence" value="ECO:0007669"/>
    <property type="project" value="UniProtKB-SubCell"/>
</dbReference>
<keyword evidence="3" id="KW-0328">Glycosyltransferase</keyword>
<evidence type="ECO:0000256" key="8">
    <source>
        <dbReference type="ARBA" id="ARBA00023136"/>
    </source>
</evidence>
<keyword evidence="6" id="KW-0735">Signal-anchor</keyword>
<keyword evidence="5 10" id="KW-0812">Transmembrane</keyword>
<organism evidence="12 13">
    <name type="scientific">Panagrolaimus davidi</name>
    <dbReference type="NCBI Taxonomy" id="227884"/>
    <lineage>
        <taxon>Eukaryota</taxon>
        <taxon>Metazoa</taxon>
        <taxon>Ecdysozoa</taxon>
        <taxon>Nematoda</taxon>
        <taxon>Chromadorea</taxon>
        <taxon>Rhabditida</taxon>
        <taxon>Tylenchina</taxon>
        <taxon>Panagrolaimomorpha</taxon>
        <taxon>Panagrolaimoidea</taxon>
        <taxon>Panagrolaimidae</taxon>
        <taxon>Panagrolaimus</taxon>
    </lineage>
</organism>
<sequence>MKRIKKLCYVYCVFLVFFIILGNIYIDKRNNKPLKPLKILITVKTTFKNHLTRIRQIYDTWYKLAPESIFFISDAFDPVLNSTLQGRFVNTSCGSSHDPISLGCKLDEELKLIPKINPTWYCHVDDDNYVNIPALINTLNNFNPEFPYYIGRTATKQPTPQNGRYFWFAIGGAGICLSKAAIKIMTPNIKDLYNLYATRDGMPDDLALGFIMDILGIKMTEVTNFLSQYDNVDALPLHAIIDTPILSFRESDKAFVNLPYFFHPDDDPYKFQTLHCFLFPKQCNPKLRRLGINVFTHHQIKNHSYGTYVLPTHKW</sequence>
<dbReference type="Gene3D" id="3.90.550.50">
    <property type="match status" value="1"/>
</dbReference>
<feature type="domain" description="Fringe-like glycosyltransferase" evidence="11">
    <location>
        <begin position="35"/>
        <end position="270"/>
    </location>
</feature>
<proteinExistence type="inferred from homology"/>
<dbReference type="GO" id="GO:0016757">
    <property type="term" value="F:glycosyltransferase activity"/>
    <property type="evidence" value="ECO:0007669"/>
    <property type="project" value="UniProtKB-KW"/>
</dbReference>
<evidence type="ECO:0000313" key="13">
    <source>
        <dbReference type="WBParaSite" id="PDA_v2.g6899.t1"/>
    </source>
</evidence>
<evidence type="ECO:0000256" key="4">
    <source>
        <dbReference type="ARBA" id="ARBA00022679"/>
    </source>
</evidence>
<dbReference type="WBParaSite" id="PDA_v2.g6899.t1">
    <property type="protein sequence ID" value="PDA_v2.g6899.t1"/>
    <property type="gene ID" value="PDA_v2.g6899"/>
</dbReference>
<keyword evidence="4" id="KW-0808">Transferase</keyword>
<dbReference type="PANTHER" id="PTHR10811">
    <property type="entry name" value="FRINGE-RELATED"/>
    <property type="match status" value="1"/>
</dbReference>
<evidence type="ECO:0000259" key="11">
    <source>
        <dbReference type="Pfam" id="PF02434"/>
    </source>
</evidence>
<evidence type="ECO:0000256" key="2">
    <source>
        <dbReference type="ARBA" id="ARBA00008661"/>
    </source>
</evidence>
<feature type="transmembrane region" description="Helical" evidence="10">
    <location>
        <begin position="7"/>
        <end position="26"/>
    </location>
</feature>
<dbReference type="Proteomes" id="UP000887578">
    <property type="component" value="Unplaced"/>
</dbReference>
<evidence type="ECO:0000256" key="3">
    <source>
        <dbReference type="ARBA" id="ARBA00022676"/>
    </source>
</evidence>
<protein>
    <submittedName>
        <fullName evidence="13">Fringe</fullName>
    </submittedName>
</protein>
<accession>A0A914QTM1</accession>
<dbReference type="AlphaFoldDB" id="A0A914QTM1"/>
<name>A0A914QTM1_9BILA</name>
<keyword evidence="7 10" id="KW-1133">Transmembrane helix</keyword>
<evidence type="ECO:0000256" key="9">
    <source>
        <dbReference type="ARBA" id="ARBA00037847"/>
    </source>
</evidence>
<comment type="similarity">
    <text evidence="2">Belongs to the glycosyltransferase 31 family.</text>
</comment>
<reference evidence="13" key="1">
    <citation type="submission" date="2022-11" db="UniProtKB">
        <authorList>
            <consortium name="WormBaseParasite"/>
        </authorList>
    </citation>
    <scope>IDENTIFICATION</scope>
</reference>
<evidence type="ECO:0000256" key="1">
    <source>
        <dbReference type="ARBA" id="ARBA00004606"/>
    </source>
</evidence>
<keyword evidence="12" id="KW-1185">Reference proteome</keyword>
<evidence type="ECO:0000256" key="6">
    <source>
        <dbReference type="ARBA" id="ARBA00022968"/>
    </source>
</evidence>
<evidence type="ECO:0000256" key="5">
    <source>
        <dbReference type="ARBA" id="ARBA00022692"/>
    </source>
</evidence>
<evidence type="ECO:0000313" key="12">
    <source>
        <dbReference type="Proteomes" id="UP000887578"/>
    </source>
</evidence>
<comment type="subcellular location">
    <subcellularLocation>
        <location evidence="9">Endomembrane system</location>
        <topology evidence="9">Single-pass membrane protein</topology>
    </subcellularLocation>
    <subcellularLocation>
        <location evidence="1">Membrane</location>
        <topology evidence="1">Single-pass type II membrane protein</topology>
    </subcellularLocation>
</comment>
<dbReference type="Pfam" id="PF02434">
    <property type="entry name" value="Fringe"/>
    <property type="match status" value="1"/>
</dbReference>
<keyword evidence="8 10" id="KW-0472">Membrane</keyword>
<evidence type="ECO:0000256" key="7">
    <source>
        <dbReference type="ARBA" id="ARBA00022989"/>
    </source>
</evidence>
<dbReference type="InterPro" id="IPR003378">
    <property type="entry name" value="Fringe-like_glycosylTrfase"/>
</dbReference>
<evidence type="ECO:0000256" key="10">
    <source>
        <dbReference type="SAM" id="Phobius"/>
    </source>
</evidence>